<dbReference type="AlphaFoldDB" id="A0A1W1H7J0"/>
<protein>
    <submittedName>
        <fullName evidence="1">Uncharacterized protein</fullName>
    </submittedName>
</protein>
<dbReference type="STRING" id="1246637.MTBBW1_1340002"/>
<sequence length="138" mass="15939">MHTKTKKRRSRCLFLLFSHTPTTEQIEDARLSLGVESIVAMPQEIKNIWQQFPPDVLAIEPMLKPVKKWLSQKSNKGDFALIQGDFGATFLMVLYAKDIGLVPIYATTERKATEIMQSDGTLTIEHIFKHRRFREYGK</sequence>
<organism evidence="1 2">
    <name type="scientific">Desulfamplus magnetovallimortis</name>
    <dbReference type="NCBI Taxonomy" id="1246637"/>
    <lineage>
        <taxon>Bacteria</taxon>
        <taxon>Pseudomonadati</taxon>
        <taxon>Thermodesulfobacteriota</taxon>
        <taxon>Desulfobacteria</taxon>
        <taxon>Desulfobacterales</taxon>
        <taxon>Desulfobacteraceae</taxon>
        <taxon>Desulfamplus</taxon>
    </lineage>
</organism>
<dbReference type="EMBL" id="FWEV01000040">
    <property type="protein sequence ID" value="SLM28429.1"/>
    <property type="molecule type" value="Genomic_DNA"/>
</dbReference>
<dbReference type="NCBIfam" id="NF040559">
    <property type="entry name" value="CAS_Csx20"/>
    <property type="match status" value="1"/>
</dbReference>
<dbReference type="InterPro" id="IPR049811">
    <property type="entry name" value="MJ1673-like_dom"/>
</dbReference>
<reference evidence="1 2" key="1">
    <citation type="submission" date="2017-03" db="EMBL/GenBank/DDBJ databases">
        <authorList>
            <person name="Afonso C.L."/>
            <person name="Miller P.J."/>
            <person name="Scott M.A."/>
            <person name="Spackman E."/>
            <person name="Goraichik I."/>
            <person name="Dimitrov K.M."/>
            <person name="Suarez D.L."/>
            <person name="Swayne D.E."/>
        </authorList>
    </citation>
    <scope>NUCLEOTIDE SEQUENCE [LARGE SCALE GENOMIC DNA]</scope>
    <source>
        <strain evidence="1">PRJEB14757</strain>
    </source>
</reference>
<name>A0A1W1H7J0_9BACT</name>
<gene>
    <name evidence="1" type="ORF">MTBBW1_1340002</name>
</gene>
<proteinExistence type="predicted"/>
<accession>A0A1W1H7J0</accession>
<dbReference type="RefSeq" id="WP_080804749.1">
    <property type="nucleotide sequence ID" value="NZ_LT828548.1"/>
</dbReference>
<dbReference type="Proteomes" id="UP000191931">
    <property type="component" value="Unassembled WGS sequence"/>
</dbReference>
<keyword evidence="2" id="KW-1185">Reference proteome</keyword>
<dbReference type="OrthoDB" id="9811802at2"/>
<evidence type="ECO:0000313" key="1">
    <source>
        <dbReference type="EMBL" id="SLM28429.1"/>
    </source>
</evidence>
<evidence type="ECO:0000313" key="2">
    <source>
        <dbReference type="Proteomes" id="UP000191931"/>
    </source>
</evidence>